<evidence type="ECO:0000313" key="1">
    <source>
        <dbReference type="EMBL" id="TRM55808.1"/>
    </source>
</evidence>
<name>A0A550BTD6_9AGAR</name>
<organism evidence="1 2">
    <name type="scientific">Schizophyllum amplum</name>
    <dbReference type="NCBI Taxonomy" id="97359"/>
    <lineage>
        <taxon>Eukaryota</taxon>
        <taxon>Fungi</taxon>
        <taxon>Dikarya</taxon>
        <taxon>Basidiomycota</taxon>
        <taxon>Agaricomycotina</taxon>
        <taxon>Agaricomycetes</taxon>
        <taxon>Agaricomycetidae</taxon>
        <taxon>Agaricales</taxon>
        <taxon>Schizophyllaceae</taxon>
        <taxon>Schizophyllum</taxon>
    </lineage>
</organism>
<accession>A0A550BTD6</accession>
<reference evidence="1 2" key="1">
    <citation type="journal article" date="2019" name="New Phytol.">
        <title>Comparative genomics reveals unique wood-decay strategies and fruiting body development in the Schizophyllaceae.</title>
        <authorList>
            <person name="Almasi E."/>
            <person name="Sahu N."/>
            <person name="Krizsan K."/>
            <person name="Balint B."/>
            <person name="Kovacs G.M."/>
            <person name="Kiss B."/>
            <person name="Cseklye J."/>
            <person name="Drula E."/>
            <person name="Henrissat B."/>
            <person name="Nagy I."/>
            <person name="Chovatia M."/>
            <person name="Adam C."/>
            <person name="LaButti K."/>
            <person name="Lipzen A."/>
            <person name="Riley R."/>
            <person name="Grigoriev I.V."/>
            <person name="Nagy L.G."/>
        </authorList>
    </citation>
    <scope>NUCLEOTIDE SEQUENCE [LARGE SCALE GENOMIC DNA]</scope>
    <source>
        <strain evidence="1 2">NL-1724</strain>
    </source>
</reference>
<proteinExistence type="predicted"/>
<sequence length="341" mass="36869">MTSPSSQRPVHNDLTSSKKTATSALLTDYLALRPGLASTFSLGCLSVLGAPGIVLPVRVIQPERLRKVAFGSTICLPVVGVPRPTVLYLAVDLRHLLHAYGRVASRHVARRSSSPVASRRASLACALPPPVRSMPRLKLAPSRFGANFKLVLSDRRHLTRMSICIGPCRLPFPMPPNSHMRPLLTRTLPIRASTTPLISARRKARYALQDPYAPPSSPSCHCLSPSHTSSSSSTFSTCRVADLALHRGAAAREALLYAPSRPCRPTHHSRFVLHHLDRLLDLAAPRLSLSLRVQNCGLVPASYSPCDVLERGGLTTKGVAALHYSARLRCPLAVAPMSLIA</sequence>
<gene>
    <name evidence="1" type="ORF">BD626DRAFT_636376</name>
</gene>
<dbReference type="Proteomes" id="UP000320762">
    <property type="component" value="Unassembled WGS sequence"/>
</dbReference>
<comment type="caution">
    <text evidence="1">The sequence shown here is derived from an EMBL/GenBank/DDBJ whole genome shotgun (WGS) entry which is preliminary data.</text>
</comment>
<dbReference type="AlphaFoldDB" id="A0A550BTD6"/>
<protein>
    <submittedName>
        <fullName evidence="1">Uncharacterized protein</fullName>
    </submittedName>
</protein>
<keyword evidence="2" id="KW-1185">Reference proteome</keyword>
<evidence type="ECO:0000313" key="2">
    <source>
        <dbReference type="Proteomes" id="UP000320762"/>
    </source>
</evidence>
<dbReference type="EMBL" id="VDMD01000094">
    <property type="protein sequence ID" value="TRM55808.1"/>
    <property type="molecule type" value="Genomic_DNA"/>
</dbReference>